<name>A0ABQ7HV97_9MICR</name>
<protein>
    <submittedName>
        <fullName evidence="1">Uncharacterized protein</fullName>
    </submittedName>
</protein>
<reference evidence="1 2" key="1">
    <citation type="submission" date="2019-01" db="EMBL/GenBank/DDBJ databases">
        <title>Genomes sequencing and comparative genomics of infectious freshwater microsporidia, Cucumispora dikerogammari and Thelohania contejeani.</title>
        <authorList>
            <person name="Cormier A."/>
            <person name="Giraud I."/>
            <person name="Wattier R."/>
            <person name="Teixeira M."/>
            <person name="Grandjean F."/>
            <person name="Rigaud T."/>
            <person name="Cordaux R."/>
        </authorList>
    </citation>
    <scope>NUCLEOTIDE SEQUENCE [LARGE SCALE GENOMIC DNA]</scope>
    <source>
        <strain evidence="1">T1</strain>
        <tissue evidence="1">Spores</tissue>
    </source>
</reference>
<organism evidence="1 2">
    <name type="scientific">Astathelohania contejeani</name>
    <dbReference type="NCBI Taxonomy" id="164912"/>
    <lineage>
        <taxon>Eukaryota</taxon>
        <taxon>Fungi</taxon>
        <taxon>Fungi incertae sedis</taxon>
        <taxon>Microsporidia</taxon>
        <taxon>Astathelohaniidae</taxon>
        <taxon>Astathelohania</taxon>
    </lineage>
</organism>
<feature type="non-terminal residue" evidence="1">
    <location>
        <position position="472"/>
    </location>
</feature>
<proteinExistence type="predicted"/>
<comment type="caution">
    <text evidence="1">The sequence shown here is derived from an EMBL/GenBank/DDBJ whole genome shotgun (WGS) entry which is preliminary data.</text>
</comment>
<gene>
    <name evidence="1" type="ORF">TCON_2701</name>
</gene>
<dbReference type="Proteomes" id="UP001516464">
    <property type="component" value="Unassembled WGS sequence"/>
</dbReference>
<accession>A0ABQ7HV97</accession>
<dbReference type="EMBL" id="SBIQ01000518">
    <property type="protein sequence ID" value="KAF7675941.1"/>
    <property type="molecule type" value="Genomic_DNA"/>
</dbReference>
<evidence type="ECO:0000313" key="1">
    <source>
        <dbReference type="EMBL" id="KAF7675941.1"/>
    </source>
</evidence>
<keyword evidence="2" id="KW-1185">Reference proteome</keyword>
<evidence type="ECO:0000313" key="2">
    <source>
        <dbReference type="Proteomes" id="UP001516464"/>
    </source>
</evidence>
<sequence length="472" mass="56074">MLQIRSNKDNDNIPYVEINNEKMEIIIDFFKQVNDVCESLINIKHNPISNNNARTIVELFRKNILPLMFINTIGHDDFKNSLLYIFKKIFYKVSDFSEQFSKYDFKDFISDSDICILKNKLFSILNDPIFYNLPKIKNTVYDDDIKLVTDHIESNELYILLLTFICFNCNEYTLPPKNEFHFAENYNLSTYLFSLIILDLDDDKILFHVLMMVLSMSDFSPYSISPCPFYSHLIIPPHILQKKEKMGNQIIKWVLTNQISNDFFWIRSFIVIYNHDKTSINDEKIKMYDIIDFLQLYAKNQHLQTSISEYCCRKNNVSSFEDYIKMLWDTNNIIKDWKINELITKFMLNLHRYSKMDFDDDSDNNIIKECLDLLNNITLGAAQYLCKINNFINNENEINLKLFDSMISVFTEILEILKNIELQPGKSLVNILSSYIFTNKGIFLKKNFKDNNNIKQIVPIFNEDKRRINRRK</sequence>